<keyword evidence="7" id="KW-0238">DNA-binding</keyword>
<reference evidence="13" key="3">
    <citation type="submission" date="2020-12" db="UniProtKB">
        <authorList>
            <consortium name="EnsemblPlants"/>
        </authorList>
    </citation>
    <scope>IDENTIFICATION</scope>
</reference>
<dbReference type="InterPro" id="IPR018117">
    <property type="entry name" value="C5_DNA_meth_AS"/>
</dbReference>
<evidence type="ECO:0000313" key="12">
    <source>
        <dbReference type="EMBL" id="PNR39460.1"/>
    </source>
</evidence>
<dbReference type="PROSITE" id="PS00094">
    <property type="entry name" value="C5_MTASE_1"/>
    <property type="match status" value="1"/>
</dbReference>
<dbReference type="GO" id="GO:0003677">
    <property type="term" value="F:DNA binding"/>
    <property type="evidence" value="ECO:0007669"/>
    <property type="project" value="UniProtKB-KW"/>
</dbReference>
<evidence type="ECO:0000256" key="9">
    <source>
        <dbReference type="PROSITE-ProRule" id="PRU01016"/>
    </source>
</evidence>
<name>A0A2K1JD51_PHYPA</name>
<organism evidence="12">
    <name type="scientific">Physcomitrium patens</name>
    <name type="common">Spreading-leaved earth moss</name>
    <name type="synonym">Physcomitrella patens</name>
    <dbReference type="NCBI Taxonomy" id="3218"/>
    <lineage>
        <taxon>Eukaryota</taxon>
        <taxon>Viridiplantae</taxon>
        <taxon>Streptophyta</taxon>
        <taxon>Embryophyta</taxon>
        <taxon>Bryophyta</taxon>
        <taxon>Bryophytina</taxon>
        <taxon>Bryopsida</taxon>
        <taxon>Funariidae</taxon>
        <taxon>Funariales</taxon>
        <taxon>Funariaceae</taxon>
        <taxon>Physcomitrium</taxon>
    </lineage>
</organism>
<dbReference type="SUPFAM" id="SSF53335">
    <property type="entry name" value="S-adenosyl-L-methionine-dependent methyltransferases"/>
    <property type="match status" value="2"/>
</dbReference>
<evidence type="ECO:0000313" key="14">
    <source>
        <dbReference type="Proteomes" id="UP000006727"/>
    </source>
</evidence>
<reference evidence="12 14" key="1">
    <citation type="journal article" date="2008" name="Science">
        <title>The Physcomitrella genome reveals evolutionary insights into the conquest of land by plants.</title>
        <authorList>
            <person name="Rensing S."/>
            <person name="Lang D."/>
            <person name="Zimmer A."/>
            <person name="Terry A."/>
            <person name="Salamov A."/>
            <person name="Shapiro H."/>
            <person name="Nishiyama T."/>
            <person name="Perroud P.-F."/>
            <person name="Lindquist E."/>
            <person name="Kamisugi Y."/>
            <person name="Tanahashi T."/>
            <person name="Sakakibara K."/>
            <person name="Fujita T."/>
            <person name="Oishi K."/>
            <person name="Shin-I T."/>
            <person name="Kuroki Y."/>
            <person name="Toyoda A."/>
            <person name="Suzuki Y."/>
            <person name="Hashimoto A."/>
            <person name="Yamaguchi K."/>
            <person name="Sugano A."/>
            <person name="Kohara Y."/>
            <person name="Fujiyama A."/>
            <person name="Anterola A."/>
            <person name="Aoki S."/>
            <person name="Ashton N."/>
            <person name="Barbazuk W.B."/>
            <person name="Barker E."/>
            <person name="Bennetzen J."/>
            <person name="Bezanilla M."/>
            <person name="Blankenship R."/>
            <person name="Cho S.H."/>
            <person name="Dutcher S."/>
            <person name="Estelle M."/>
            <person name="Fawcett J.A."/>
            <person name="Gundlach H."/>
            <person name="Hanada K."/>
            <person name="Heyl A."/>
            <person name="Hicks K.A."/>
            <person name="Hugh J."/>
            <person name="Lohr M."/>
            <person name="Mayer K."/>
            <person name="Melkozernov A."/>
            <person name="Murata T."/>
            <person name="Nelson D."/>
            <person name="Pils B."/>
            <person name="Prigge M."/>
            <person name="Reiss B."/>
            <person name="Renner T."/>
            <person name="Rombauts S."/>
            <person name="Rushton P."/>
            <person name="Sanderfoot A."/>
            <person name="Schween G."/>
            <person name="Shiu S.-H."/>
            <person name="Stueber K."/>
            <person name="Theodoulou F.L."/>
            <person name="Tu H."/>
            <person name="Van de Peer Y."/>
            <person name="Verrier P.J."/>
            <person name="Waters E."/>
            <person name="Wood A."/>
            <person name="Yang L."/>
            <person name="Cove D."/>
            <person name="Cuming A."/>
            <person name="Hasebe M."/>
            <person name="Lucas S."/>
            <person name="Mishler D.B."/>
            <person name="Reski R."/>
            <person name="Grigoriev I."/>
            <person name="Quatrano R.S."/>
            <person name="Boore J.L."/>
        </authorList>
    </citation>
    <scope>NUCLEOTIDE SEQUENCE [LARGE SCALE GENOMIC DNA]</scope>
    <source>
        <strain evidence="13 14">cv. Gransden 2004</strain>
    </source>
</reference>
<dbReference type="GO" id="GO:0003886">
    <property type="term" value="F:DNA (cytosine-5-)-methyltransferase activity"/>
    <property type="evidence" value="ECO:0007669"/>
    <property type="project" value="UniProtKB-EC"/>
</dbReference>
<dbReference type="Gene3D" id="3.40.50.150">
    <property type="entry name" value="Vaccinia Virus protein VP39"/>
    <property type="match status" value="2"/>
</dbReference>
<dbReference type="OrthoDB" id="641149at2759"/>
<feature type="compositionally biased region" description="Basic and acidic residues" evidence="10">
    <location>
        <begin position="357"/>
        <end position="375"/>
    </location>
</feature>
<evidence type="ECO:0000256" key="10">
    <source>
        <dbReference type="SAM" id="MobiDB-lite"/>
    </source>
</evidence>
<dbReference type="PROSITE" id="PS51680">
    <property type="entry name" value="SAM_MT_DRM"/>
    <property type="match status" value="1"/>
</dbReference>
<keyword evidence="14" id="KW-1185">Reference proteome</keyword>
<dbReference type="InterPro" id="IPR050390">
    <property type="entry name" value="C5-Methyltransferase"/>
</dbReference>
<evidence type="ECO:0000259" key="11">
    <source>
        <dbReference type="PROSITE" id="PS51680"/>
    </source>
</evidence>
<dbReference type="InterPro" id="IPR029063">
    <property type="entry name" value="SAM-dependent_MTases_sf"/>
</dbReference>
<reference evidence="12 14" key="2">
    <citation type="journal article" date="2018" name="Plant J.">
        <title>The Physcomitrella patens chromosome-scale assembly reveals moss genome structure and evolution.</title>
        <authorList>
            <person name="Lang D."/>
            <person name="Ullrich K.K."/>
            <person name="Murat F."/>
            <person name="Fuchs J."/>
            <person name="Jenkins J."/>
            <person name="Haas F.B."/>
            <person name="Piednoel M."/>
            <person name="Gundlach H."/>
            <person name="Van Bel M."/>
            <person name="Meyberg R."/>
            <person name="Vives C."/>
            <person name="Morata J."/>
            <person name="Symeonidi A."/>
            <person name="Hiss M."/>
            <person name="Muchero W."/>
            <person name="Kamisugi Y."/>
            <person name="Saleh O."/>
            <person name="Blanc G."/>
            <person name="Decker E.L."/>
            <person name="van Gessel N."/>
            <person name="Grimwood J."/>
            <person name="Hayes R.D."/>
            <person name="Graham S.W."/>
            <person name="Gunter L.E."/>
            <person name="McDaniel S.F."/>
            <person name="Hoernstein S.N.W."/>
            <person name="Larsson A."/>
            <person name="Li F.W."/>
            <person name="Perroud P.F."/>
            <person name="Phillips J."/>
            <person name="Ranjan P."/>
            <person name="Rokshar D.S."/>
            <person name="Rothfels C.J."/>
            <person name="Schneider L."/>
            <person name="Shu S."/>
            <person name="Stevenson D.W."/>
            <person name="Thummler F."/>
            <person name="Tillich M."/>
            <person name="Villarreal Aguilar J.C."/>
            <person name="Widiez T."/>
            <person name="Wong G.K."/>
            <person name="Wymore A."/>
            <person name="Zhang Y."/>
            <person name="Zimmer A.D."/>
            <person name="Quatrano R.S."/>
            <person name="Mayer K.F.X."/>
            <person name="Goodstein D."/>
            <person name="Casacuberta J.M."/>
            <person name="Vandepoele K."/>
            <person name="Reski R."/>
            <person name="Cuming A.C."/>
            <person name="Tuskan G.A."/>
            <person name="Maumus F."/>
            <person name="Salse J."/>
            <person name="Schmutz J."/>
            <person name="Rensing S.A."/>
        </authorList>
    </citation>
    <scope>NUCLEOTIDE SEQUENCE [LARGE SCALE GENOMIC DNA]</scope>
    <source>
        <strain evidence="13 14">cv. Gransden 2004</strain>
    </source>
</reference>
<feature type="active site" evidence="9">
    <location>
        <position position="992"/>
    </location>
</feature>
<evidence type="ECO:0000256" key="3">
    <source>
        <dbReference type="ARBA" id="ARBA00022603"/>
    </source>
</evidence>
<dbReference type="GO" id="GO:0005634">
    <property type="term" value="C:nucleus"/>
    <property type="evidence" value="ECO:0000318"/>
    <property type="project" value="GO_Central"/>
</dbReference>
<dbReference type="AlphaFoldDB" id="A0A2K1JD51"/>
<accession>A0A2K1JD51</accession>
<proteinExistence type="inferred from homology"/>
<dbReference type="Gramene" id="Pp3c15_14362V3.1">
    <property type="protein sequence ID" value="Pp3c15_14362V3.1"/>
    <property type="gene ID" value="Pp3c15_14362"/>
</dbReference>
<sequence length="1035" mass="117427">MATPRCQSSSPCPSALQLLRFACLLVSLKHYPPRIFLEAFLKRNRKLDFVMDIEGRRSMSWSPPKWRRKTLCNEDEFSSDEDALPSAQWNRRMQTARSMEGSKLKPSVRQLNTINLEDSQAEPPISHNQTEDHLHGSGWQDPICVLFQKANEWQDPICALFQTKNSATCTTESLGSDGSCKLVTPLERSTTSSSRTNSGNGGFVDYSVQEKELKGPPKSLQSVTGCLSSAQHHRQATLFKDTRFPPELIERAIQLHGAQADDSIVLQFLLDWREKNALKTDYEKQDKSYFKFQNKDSRSTEENVSFLLTISQQIANSTRKNETEQIWDIVDSDSSDSDFDDDDDETIQSMPQSSTDRTVEDRSDNPPTLFKRELPAGEGYRNLMKNHGFEANVVDRAIQELGEGVEYDMLLEYLLYLTAQQYSQAPSISASCDKRASVTKNLVEERSYPSKEQASCKKPVTTVEKLMEGCGNPTKAVERPVANCETPYWNAKQDRKVDPVDFIAAYGAGSNKSESESHSDEDPQEDTDWSWLRQNVEEDLSTSISGKRKLCYSGVPRRKPIVRLNHPSSLKREQFDQPPLSRMHGMKPEKSEDLPPSRRFSVNREKFDDLPPGRRLSVKPEESDDLPNRRPIHMKKEQLDPPPLRRSQLLSRMPKVKVESSQRRGVIKIGKPRLSEEGSSVIINKHKASVGFGLPGTTVQPRHLDEDVKGAPFFYFENVANMPNDEWERIRRHLFDIEPEFVDSLHFSACRRPRGYIHNLPIEGRRKILRDPPMTIQELLPHTKSFWPAWDPRTKLNCITTRMGSEFLIKKLHIGEGTALQTTDPSPDQQREILHLCRHWNLVWTAPNIPTPIDETEIEAMLGFDAGHSRNILSNRSRYKALGNSFSVYTVAFHFSVLKPLYPKGIKVLSLFSGIGGAEVALHKMGMKLLVVVSVEIDDGTRRCLEAWWATSKQTGVLNQNYHNIKDLGRAQISELVNKYGGFDLIVGGTPCNNLSGSNHVTRVGLDGTQSAVFFEFSRVVAAVRELTMRLQYKK</sequence>
<dbReference type="EC" id="2.1.1.37" evidence="2"/>
<dbReference type="EnsemblPlants" id="Pp3c15_14362V3.1">
    <property type="protein sequence ID" value="Pp3c15_14362V3.1"/>
    <property type="gene ID" value="Pp3c15_14362"/>
</dbReference>
<gene>
    <name evidence="13" type="primary">LOC112292264</name>
    <name evidence="12" type="ORF">PHYPA_019738</name>
</gene>
<dbReference type="InterPro" id="IPR030380">
    <property type="entry name" value="SAM_MeTfrase_DRM"/>
</dbReference>
<dbReference type="Pfam" id="PF00145">
    <property type="entry name" value="DNA_methylase"/>
    <property type="match status" value="1"/>
</dbReference>
<dbReference type="GO" id="GO:0032259">
    <property type="term" value="P:methylation"/>
    <property type="evidence" value="ECO:0007669"/>
    <property type="project" value="UniProtKB-KW"/>
</dbReference>
<evidence type="ECO:0000256" key="4">
    <source>
        <dbReference type="ARBA" id="ARBA00022679"/>
    </source>
</evidence>
<feature type="region of interest" description="Disordered" evidence="10">
    <location>
        <begin position="330"/>
        <end position="376"/>
    </location>
</feature>
<dbReference type="PANTHER" id="PTHR23068:SF25">
    <property type="entry name" value="DNA (CYTOSINE-5)-METHYLTRANSFERASE DRM2"/>
    <property type="match status" value="1"/>
</dbReference>
<dbReference type="InterPro" id="IPR001525">
    <property type="entry name" value="C5_MeTfrase"/>
</dbReference>
<dbReference type="Proteomes" id="UP000006727">
    <property type="component" value="Chromosome 15"/>
</dbReference>
<evidence type="ECO:0000256" key="1">
    <source>
        <dbReference type="ARBA" id="ARBA00004123"/>
    </source>
</evidence>
<keyword evidence="6" id="KW-0677">Repeat</keyword>
<comment type="similarity">
    <text evidence="9">Belongs to the class I-like SAM-binding methyltransferase superfamily. C5-methyltransferase family.</text>
</comment>
<dbReference type="STRING" id="3218.A0A2K1JD51"/>
<evidence type="ECO:0000256" key="6">
    <source>
        <dbReference type="ARBA" id="ARBA00022737"/>
    </source>
</evidence>
<feature type="compositionally biased region" description="Polar residues" evidence="10">
    <location>
        <begin position="347"/>
        <end position="356"/>
    </location>
</feature>
<keyword evidence="3 9" id="KW-0489">Methyltransferase</keyword>
<evidence type="ECO:0000256" key="7">
    <source>
        <dbReference type="ARBA" id="ARBA00023125"/>
    </source>
</evidence>
<feature type="region of interest" description="Disordered" evidence="10">
    <location>
        <begin position="508"/>
        <end position="530"/>
    </location>
</feature>
<dbReference type="PANTHER" id="PTHR23068">
    <property type="entry name" value="DNA CYTOSINE-5- -METHYLTRANSFERASE 3-RELATED"/>
    <property type="match status" value="1"/>
</dbReference>
<dbReference type="PROSITE" id="PS51679">
    <property type="entry name" value="SAM_MT_C5"/>
    <property type="match status" value="1"/>
</dbReference>
<evidence type="ECO:0000256" key="8">
    <source>
        <dbReference type="ARBA" id="ARBA00023242"/>
    </source>
</evidence>
<dbReference type="PaxDb" id="3218-PP1S104_134V6.1"/>
<evidence type="ECO:0000313" key="13">
    <source>
        <dbReference type="EnsemblPlants" id="Pp3c15_14362V3.1"/>
    </source>
</evidence>
<feature type="compositionally biased region" description="Basic and acidic residues" evidence="10">
    <location>
        <begin position="586"/>
        <end position="612"/>
    </location>
</feature>
<evidence type="ECO:0000256" key="2">
    <source>
        <dbReference type="ARBA" id="ARBA00011975"/>
    </source>
</evidence>
<feature type="compositionally biased region" description="Acidic residues" evidence="10">
    <location>
        <begin position="330"/>
        <end position="346"/>
    </location>
</feature>
<keyword evidence="5 9" id="KW-0949">S-adenosyl-L-methionine</keyword>
<dbReference type="FunCoup" id="A0A2K1JD51">
    <property type="interactions" value="2306"/>
</dbReference>
<feature type="region of interest" description="Disordered" evidence="10">
    <location>
        <begin position="562"/>
        <end position="644"/>
    </location>
</feature>
<comment type="subcellular location">
    <subcellularLocation>
        <location evidence="1">Nucleus</location>
    </subcellularLocation>
</comment>
<feature type="domain" description="SAM-dependent MTase DRM-type" evidence="11">
    <location>
        <begin position="700"/>
        <end position="1031"/>
    </location>
</feature>
<keyword evidence="8" id="KW-0539">Nucleus</keyword>
<evidence type="ECO:0000256" key="5">
    <source>
        <dbReference type="ARBA" id="ARBA00022691"/>
    </source>
</evidence>
<keyword evidence="4 9" id="KW-0808">Transferase</keyword>
<protein>
    <recommendedName>
        <fullName evidence="2">DNA (cytosine-5-)-methyltransferase</fullName>
        <ecNumber evidence="2">2.1.1.37</ecNumber>
    </recommendedName>
</protein>
<dbReference type="EMBL" id="ABEU02000015">
    <property type="protein sequence ID" value="PNR39460.1"/>
    <property type="molecule type" value="Genomic_DNA"/>
</dbReference>